<name>A0A0F9FP72_9ZZZZ</name>
<organism evidence="1">
    <name type="scientific">marine sediment metagenome</name>
    <dbReference type="NCBI Taxonomy" id="412755"/>
    <lineage>
        <taxon>unclassified sequences</taxon>
        <taxon>metagenomes</taxon>
        <taxon>ecological metagenomes</taxon>
    </lineage>
</organism>
<sequence>MVEGTLRILGQARGQSTIASAYSPAAGVRATIYYILVANTSGTSVDYQICIDDDGITYTAATAIAWNVPLNDGEKDIFNFGEKGMPLNEAAGNIAVMSATNDAHTFTIIGEEIQ</sequence>
<gene>
    <name evidence="1" type="ORF">LCGC14_1928560</name>
</gene>
<comment type="caution">
    <text evidence="1">The sequence shown here is derived from an EMBL/GenBank/DDBJ whole genome shotgun (WGS) entry which is preliminary data.</text>
</comment>
<reference evidence="1" key="1">
    <citation type="journal article" date="2015" name="Nature">
        <title>Complex archaea that bridge the gap between prokaryotes and eukaryotes.</title>
        <authorList>
            <person name="Spang A."/>
            <person name="Saw J.H."/>
            <person name="Jorgensen S.L."/>
            <person name="Zaremba-Niedzwiedzka K."/>
            <person name="Martijn J."/>
            <person name="Lind A.E."/>
            <person name="van Eijk R."/>
            <person name="Schleper C."/>
            <person name="Guy L."/>
            <person name="Ettema T.J."/>
        </authorList>
    </citation>
    <scope>NUCLEOTIDE SEQUENCE</scope>
</reference>
<proteinExistence type="predicted"/>
<protein>
    <submittedName>
        <fullName evidence="1">Uncharacterized protein</fullName>
    </submittedName>
</protein>
<evidence type="ECO:0000313" key="1">
    <source>
        <dbReference type="EMBL" id="KKL88053.1"/>
    </source>
</evidence>
<dbReference type="AlphaFoldDB" id="A0A0F9FP72"/>
<accession>A0A0F9FP72</accession>
<dbReference type="EMBL" id="LAZR01020672">
    <property type="protein sequence ID" value="KKL88053.1"/>
    <property type="molecule type" value="Genomic_DNA"/>
</dbReference>